<organism evidence="5 6">
    <name type="scientific">Nocardia rhamnosiphila</name>
    <dbReference type="NCBI Taxonomy" id="426716"/>
    <lineage>
        <taxon>Bacteria</taxon>
        <taxon>Bacillati</taxon>
        <taxon>Actinomycetota</taxon>
        <taxon>Actinomycetes</taxon>
        <taxon>Mycobacteriales</taxon>
        <taxon>Nocardiaceae</taxon>
        <taxon>Nocardia</taxon>
    </lineage>
</organism>
<comment type="caution">
    <text evidence="5">The sequence shown here is derived from an EMBL/GenBank/DDBJ whole genome shotgun (WGS) entry which is preliminary data.</text>
</comment>
<dbReference type="Pfam" id="PF21761">
    <property type="entry name" value="RedAm-like_C"/>
    <property type="match status" value="1"/>
</dbReference>
<dbReference type="Proteomes" id="UP001550628">
    <property type="component" value="Unassembled WGS sequence"/>
</dbReference>
<dbReference type="RefSeq" id="WP_030519101.1">
    <property type="nucleotide sequence ID" value="NZ_JBEYBD010000002.1"/>
</dbReference>
<protein>
    <submittedName>
        <fullName evidence="5">NAD(P)-binding domain-containing protein</fullName>
    </submittedName>
</protein>
<dbReference type="PANTHER" id="PTHR43580:SF2">
    <property type="entry name" value="CYTOKINE-LIKE NUCLEAR FACTOR N-PAC"/>
    <property type="match status" value="1"/>
</dbReference>
<dbReference type="InterPro" id="IPR048666">
    <property type="entry name" value="RedAm-like_C"/>
</dbReference>
<dbReference type="PANTHER" id="PTHR43580">
    <property type="entry name" value="OXIDOREDUCTASE GLYR1-RELATED"/>
    <property type="match status" value="1"/>
</dbReference>
<dbReference type="Gene3D" id="3.40.50.720">
    <property type="entry name" value="NAD(P)-binding Rossmann-like Domain"/>
    <property type="match status" value="1"/>
</dbReference>
<reference evidence="5 6" key="1">
    <citation type="submission" date="2024-06" db="EMBL/GenBank/DDBJ databases">
        <title>The Natural Products Discovery Center: Release of the First 8490 Sequenced Strains for Exploring Actinobacteria Biosynthetic Diversity.</title>
        <authorList>
            <person name="Kalkreuter E."/>
            <person name="Kautsar S.A."/>
            <person name="Yang D."/>
            <person name="Bader C.D."/>
            <person name="Teijaro C.N."/>
            <person name="Fluegel L."/>
            <person name="Davis C.M."/>
            <person name="Simpson J.R."/>
            <person name="Lauterbach L."/>
            <person name="Steele A.D."/>
            <person name="Gui C."/>
            <person name="Meng S."/>
            <person name="Li G."/>
            <person name="Viehrig K."/>
            <person name="Ye F."/>
            <person name="Su P."/>
            <person name="Kiefer A.F."/>
            <person name="Nichols A."/>
            <person name="Cepeda A.J."/>
            <person name="Yan W."/>
            <person name="Fan B."/>
            <person name="Jiang Y."/>
            <person name="Adhikari A."/>
            <person name="Zheng C.-J."/>
            <person name="Schuster L."/>
            <person name="Cowan T.M."/>
            <person name="Smanski M.J."/>
            <person name="Chevrette M.G."/>
            <person name="De Carvalho L.P.S."/>
            <person name="Shen B."/>
        </authorList>
    </citation>
    <scope>NUCLEOTIDE SEQUENCE [LARGE SCALE GENOMIC DNA]</scope>
    <source>
        <strain evidence="5 6">NPDC019708</strain>
    </source>
</reference>
<keyword evidence="2" id="KW-0560">Oxidoreductase</keyword>
<sequence length="293" mass="29839">MSGEARTPVAVLGLGLMGSAIAKTFLAAGYPTVVWNRTGAKADALVELGAGRAASAAAAVAAAPLVVVSLLDDDAVEAALRDTGPRLRGRVLVNLTSSTPEQSRKRAEWAGRHGAEYVDGAVMAVPQGIGTPDALLLYSGSESGYRAAEPALSALAEKGTYLGADHGRAAAFDASLVSVFWLSFFGVSLGIALAEAEGIKGSELVPFTPAVVSLLPDMAAQTAAQVEAGHYPGDDTSISSAYTAFTTLREVIARHGIDTGVLDATGEVFRRALAAGHGAEGLARLVPVLAGDR</sequence>
<keyword evidence="6" id="KW-1185">Reference proteome</keyword>
<name>A0ABV2WIF2_9NOCA</name>
<dbReference type="Pfam" id="PF03446">
    <property type="entry name" value="NAD_binding_2"/>
    <property type="match status" value="1"/>
</dbReference>
<evidence type="ECO:0000259" key="3">
    <source>
        <dbReference type="Pfam" id="PF03446"/>
    </source>
</evidence>
<dbReference type="Gene3D" id="1.10.1040.10">
    <property type="entry name" value="N-(1-d-carboxylethyl)-l-norvaline Dehydrogenase, domain 2"/>
    <property type="match status" value="1"/>
</dbReference>
<evidence type="ECO:0000256" key="2">
    <source>
        <dbReference type="ARBA" id="ARBA00023002"/>
    </source>
</evidence>
<gene>
    <name evidence="5" type="ORF">ABZ510_02160</name>
</gene>
<accession>A0ABV2WIF2</accession>
<dbReference type="InterPro" id="IPR013328">
    <property type="entry name" value="6PGD_dom2"/>
</dbReference>
<dbReference type="InterPro" id="IPR051265">
    <property type="entry name" value="HIBADH-related_NP60_sf"/>
</dbReference>
<dbReference type="GeneID" id="96243081"/>
<dbReference type="InterPro" id="IPR015815">
    <property type="entry name" value="HIBADH-related"/>
</dbReference>
<dbReference type="SUPFAM" id="SSF51735">
    <property type="entry name" value="NAD(P)-binding Rossmann-fold domains"/>
    <property type="match status" value="1"/>
</dbReference>
<comment type="similarity">
    <text evidence="1">Belongs to the HIBADH-related family.</text>
</comment>
<dbReference type="PIRSF" id="PIRSF000103">
    <property type="entry name" value="HIBADH"/>
    <property type="match status" value="1"/>
</dbReference>
<dbReference type="InterPro" id="IPR006115">
    <property type="entry name" value="6PGDH_NADP-bd"/>
</dbReference>
<proteinExistence type="inferred from homology"/>
<evidence type="ECO:0000259" key="4">
    <source>
        <dbReference type="Pfam" id="PF21761"/>
    </source>
</evidence>
<dbReference type="InterPro" id="IPR036291">
    <property type="entry name" value="NAD(P)-bd_dom_sf"/>
</dbReference>
<dbReference type="EMBL" id="JBEYBF010000001">
    <property type="protein sequence ID" value="MEU1950642.1"/>
    <property type="molecule type" value="Genomic_DNA"/>
</dbReference>
<feature type="domain" description="6-phosphogluconate dehydrogenase NADP-binding" evidence="3">
    <location>
        <begin position="9"/>
        <end position="163"/>
    </location>
</feature>
<evidence type="ECO:0000256" key="1">
    <source>
        <dbReference type="ARBA" id="ARBA00009080"/>
    </source>
</evidence>
<evidence type="ECO:0000313" key="5">
    <source>
        <dbReference type="EMBL" id="MEU1950642.1"/>
    </source>
</evidence>
<evidence type="ECO:0000313" key="6">
    <source>
        <dbReference type="Proteomes" id="UP001550628"/>
    </source>
</evidence>
<feature type="domain" description="NADPH-dependent reductive aminase-like C-terminal" evidence="4">
    <location>
        <begin position="165"/>
        <end position="289"/>
    </location>
</feature>